<keyword evidence="1" id="KW-0472">Membrane</keyword>
<keyword evidence="1" id="KW-0812">Transmembrane</keyword>
<organism evidence="3">
    <name type="scientific">Arabidopsis lyrata subsp. lyrata</name>
    <name type="common">Lyre-leaved rock-cress</name>
    <dbReference type="NCBI Taxonomy" id="81972"/>
    <lineage>
        <taxon>Eukaryota</taxon>
        <taxon>Viridiplantae</taxon>
        <taxon>Streptophyta</taxon>
        <taxon>Embryophyta</taxon>
        <taxon>Tracheophyta</taxon>
        <taxon>Spermatophyta</taxon>
        <taxon>Magnoliopsida</taxon>
        <taxon>eudicotyledons</taxon>
        <taxon>Gunneridae</taxon>
        <taxon>Pentapetalae</taxon>
        <taxon>rosids</taxon>
        <taxon>malvids</taxon>
        <taxon>Brassicales</taxon>
        <taxon>Brassicaceae</taxon>
        <taxon>Camelineae</taxon>
        <taxon>Arabidopsis</taxon>
    </lineage>
</organism>
<dbReference type="AlphaFoldDB" id="D7MD32"/>
<proteinExistence type="predicted"/>
<evidence type="ECO:0000256" key="1">
    <source>
        <dbReference type="SAM" id="Phobius"/>
    </source>
</evidence>
<evidence type="ECO:0000313" key="2">
    <source>
        <dbReference type="EMBL" id="EFH45360.1"/>
    </source>
</evidence>
<dbReference type="OrthoDB" id="10318352at2759"/>
<dbReference type="Gramene" id="scaffold_700603.1">
    <property type="protein sequence ID" value="scaffold_700603.1"/>
    <property type="gene ID" value="scaffold_700603.1"/>
</dbReference>
<reference evidence="3" key="1">
    <citation type="journal article" date="2011" name="Nat. Genet.">
        <title>The Arabidopsis lyrata genome sequence and the basis of rapid genome size change.</title>
        <authorList>
            <person name="Hu T.T."/>
            <person name="Pattyn P."/>
            <person name="Bakker E.G."/>
            <person name="Cao J."/>
            <person name="Cheng J.-F."/>
            <person name="Clark R.M."/>
            <person name="Fahlgren N."/>
            <person name="Fawcett J.A."/>
            <person name="Grimwood J."/>
            <person name="Gundlach H."/>
            <person name="Haberer G."/>
            <person name="Hollister J.D."/>
            <person name="Ossowski S."/>
            <person name="Ottilar R.P."/>
            <person name="Salamov A.A."/>
            <person name="Schneeberger K."/>
            <person name="Spannagl M."/>
            <person name="Wang X."/>
            <person name="Yang L."/>
            <person name="Nasrallah M.E."/>
            <person name="Bergelson J."/>
            <person name="Carrington J.C."/>
            <person name="Gaut B.S."/>
            <person name="Schmutz J."/>
            <person name="Mayer K.F.X."/>
            <person name="Van de Peer Y."/>
            <person name="Grigoriev I.V."/>
            <person name="Nordborg M."/>
            <person name="Weigel D."/>
            <person name="Guo Y.-L."/>
        </authorList>
    </citation>
    <scope>NUCLEOTIDE SEQUENCE [LARGE SCALE GENOMIC DNA]</scope>
    <source>
        <strain evidence="3">cv. MN47</strain>
    </source>
</reference>
<dbReference type="EMBL" id="GL348719">
    <property type="protein sequence ID" value="EFH45360.1"/>
    <property type="molecule type" value="Genomic_DNA"/>
</dbReference>
<sequence length="248" mass="28805">MLQFLGRKLLRSGFGLSLTERARARAPRLPCCLGGRDEPRLVEHNASLIYGNRIKQLDLMKEKMRLRDARIDAYLKKEMMLKHESIISKKDPEAADDTFFRYCIAISSNRSFLSLKQRCDADEAFAKRLIGFVTRCQRKEANFMLWAMKEHSKYSIPKTYTSESASRAFARTLCPIVIFFVILLAKMAWSKAKDTHKESQREADLKSRFATLRKHLEDMVRDENEKMEVRMTGIEGGIENVREELSKK</sequence>
<dbReference type="KEGG" id="aly:9305172"/>
<keyword evidence="3" id="KW-1185">Reference proteome</keyword>
<feature type="transmembrane region" description="Helical" evidence="1">
    <location>
        <begin position="168"/>
        <end position="189"/>
    </location>
</feature>
<accession>D7MD32</accession>
<dbReference type="HOGENOM" id="CLU_1121431_0_0_1"/>
<name>D7MD32_ARALL</name>
<keyword evidence="1" id="KW-1133">Transmembrane helix</keyword>
<protein>
    <submittedName>
        <fullName evidence="2">Predicted protein</fullName>
    </submittedName>
</protein>
<evidence type="ECO:0000313" key="3">
    <source>
        <dbReference type="Proteomes" id="UP000008694"/>
    </source>
</evidence>
<dbReference type="Proteomes" id="UP000008694">
    <property type="component" value="Unassembled WGS sequence"/>
</dbReference>
<gene>
    <name evidence="2" type="ORF">ARALYDRAFT_912861</name>
</gene>